<dbReference type="PROSITE" id="PS00018">
    <property type="entry name" value="EF_HAND_1"/>
    <property type="match status" value="1"/>
</dbReference>
<proteinExistence type="predicted"/>
<dbReference type="EMBL" id="HBFQ01006674">
    <property type="protein sequence ID" value="CAD8830364.1"/>
    <property type="molecule type" value="Transcribed_RNA"/>
</dbReference>
<accession>A0A7S1EY13</accession>
<dbReference type="InterPro" id="IPR002048">
    <property type="entry name" value="EF_hand_dom"/>
</dbReference>
<dbReference type="InterPro" id="IPR018247">
    <property type="entry name" value="EF_Hand_1_Ca_BS"/>
</dbReference>
<protein>
    <recommendedName>
        <fullName evidence="2">EF-hand domain-containing protein</fullName>
    </recommendedName>
</protein>
<dbReference type="SUPFAM" id="SSF47473">
    <property type="entry name" value="EF-hand"/>
    <property type="match status" value="1"/>
</dbReference>
<evidence type="ECO:0000256" key="1">
    <source>
        <dbReference type="ARBA" id="ARBA00022837"/>
    </source>
</evidence>
<evidence type="ECO:0000259" key="2">
    <source>
        <dbReference type="PROSITE" id="PS50222"/>
    </source>
</evidence>
<evidence type="ECO:0000313" key="3">
    <source>
        <dbReference type="EMBL" id="CAD8830364.1"/>
    </source>
</evidence>
<name>A0A7S1EY13_NOCSC</name>
<dbReference type="AlphaFoldDB" id="A0A7S1EY13"/>
<gene>
    <name evidence="3" type="ORF">NSCI0253_LOCUS4710</name>
</gene>
<dbReference type="GO" id="GO:0005509">
    <property type="term" value="F:calcium ion binding"/>
    <property type="evidence" value="ECO:0007669"/>
    <property type="project" value="InterPro"/>
</dbReference>
<reference evidence="3" key="1">
    <citation type="submission" date="2021-01" db="EMBL/GenBank/DDBJ databases">
        <authorList>
            <person name="Corre E."/>
            <person name="Pelletier E."/>
            <person name="Niang G."/>
            <person name="Scheremetjew M."/>
            <person name="Finn R."/>
            <person name="Kale V."/>
            <person name="Holt S."/>
            <person name="Cochrane G."/>
            <person name="Meng A."/>
            <person name="Brown T."/>
            <person name="Cohen L."/>
        </authorList>
    </citation>
    <scope>NUCLEOTIDE SEQUENCE</scope>
</reference>
<organism evidence="3">
    <name type="scientific">Noctiluca scintillans</name>
    <name type="common">Sea sparkle</name>
    <name type="synonym">Red tide dinoflagellate</name>
    <dbReference type="NCBI Taxonomy" id="2966"/>
    <lineage>
        <taxon>Eukaryota</taxon>
        <taxon>Sar</taxon>
        <taxon>Alveolata</taxon>
        <taxon>Dinophyceae</taxon>
        <taxon>Noctilucales</taxon>
        <taxon>Noctilucaceae</taxon>
        <taxon>Noctiluca</taxon>
    </lineage>
</organism>
<keyword evidence="1" id="KW-0106">Calcium</keyword>
<sequence length="107" mass="12001">MDATAFFTLLDVDGNGCVDIEEFTVGCLRMHGKSNAIDMEISIQETKRLALSIDRAVDREAQRIVAGIETVLQTSRGHERILTGKMKMMEESLRGIEERLGIRDSMK</sequence>
<dbReference type="PROSITE" id="PS50222">
    <property type="entry name" value="EF_HAND_2"/>
    <property type="match status" value="1"/>
</dbReference>
<feature type="domain" description="EF-hand" evidence="2">
    <location>
        <begin position="1"/>
        <end position="33"/>
    </location>
</feature>
<dbReference type="InterPro" id="IPR011992">
    <property type="entry name" value="EF-hand-dom_pair"/>
</dbReference>